<sequence>MHELQKAESVQRHKAAVWSYTHERVMRMLRGSGKAETVDTMHGIVRIEASSARQVSSMDFPRQVRLYMPKSDARVNDVFKRKIDSDPEEYSKEKEVWGLRKE</sequence>
<keyword evidence="2" id="KW-1185">Reference proteome</keyword>
<gene>
    <name evidence="1" type="ORF">FIBSPDRAFT_893765</name>
</gene>
<name>A0A166GPA7_9AGAM</name>
<dbReference type="AlphaFoldDB" id="A0A166GPA7"/>
<evidence type="ECO:0000313" key="1">
    <source>
        <dbReference type="EMBL" id="KZP18034.1"/>
    </source>
</evidence>
<reference evidence="1 2" key="1">
    <citation type="journal article" date="2016" name="Mol. Biol. Evol.">
        <title>Comparative Genomics of Early-Diverging Mushroom-Forming Fungi Provides Insights into the Origins of Lignocellulose Decay Capabilities.</title>
        <authorList>
            <person name="Nagy L.G."/>
            <person name="Riley R."/>
            <person name="Tritt A."/>
            <person name="Adam C."/>
            <person name="Daum C."/>
            <person name="Floudas D."/>
            <person name="Sun H."/>
            <person name="Yadav J.S."/>
            <person name="Pangilinan J."/>
            <person name="Larsson K.H."/>
            <person name="Matsuura K."/>
            <person name="Barry K."/>
            <person name="Labutti K."/>
            <person name="Kuo R."/>
            <person name="Ohm R.A."/>
            <person name="Bhattacharya S.S."/>
            <person name="Shirouzu T."/>
            <person name="Yoshinaga Y."/>
            <person name="Martin F.M."/>
            <person name="Grigoriev I.V."/>
            <person name="Hibbett D.S."/>
        </authorList>
    </citation>
    <scope>NUCLEOTIDE SEQUENCE [LARGE SCALE GENOMIC DNA]</scope>
    <source>
        <strain evidence="1 2">CBS 109695</strain>
    </source>
</reference>
<dbReference type="Proteomes" id="UP000076532">
    <property type="component" value="Unassembled WGS sequence"/>
</dbReference>
<evidence type="ECO:0000313" key="2">
    <source>
        <dbReference type="Proteomes" id="UP000076532"/>
    </source>
</evidence>
<accession>A0A166GPA7</accession>
<protein>
    <submittedName>
        <fullName evidence="1">Uncharacterized protein</fullName>
    </submittedName>
</protein>
<organism evidence="1 2">
    <name type="scientific">Athelia psychrophila</name>
    <dbReference type="NCBI Taxonomy" id="1759441"/>
    <lineage>
        <taxon>Eukaryota</taxon>
        <taxon>Fungi</taxon>
        <taxon>Dikarya</taxon>
        <taxon>Basidiomycota</taxon>
        <taxon>Agaricomycotina</taxon>
        <taxon>Agaricomycetes</taxon>
        <taxon>Agaricomycetidae</taxon>
        <taxon>Atheliales</taxon>
        <taxon>Atheliaceae</taxon>
        <taxon>Athelia</taxon>
    </lineage>
</organism>
<dbReference type="EMBL" id="KV417576">
    <property type="protein sequence ID" value="KZP18034.1"/>
    <property type="molecule type" value="Genomic_DNA"/>
</dbReference>
<proteinExistence type="predicted"/>